<evidence type="ECO:0000256" key="3">
    <source>
        <dbReference type="SAM" id="MobiDB-lite"/>
    </source>
</evidence>
<protein>
    <submittedName>
        <fullName evidence="8">Uncharacterized protein LOC115948614</fullName>
    </submittedName>
</protein>
<keyword evidence="4" id="KW-0812">Transmembrane</keyword>
<dbReference type="Proteomes" id="UP000504602">
    <property type="component" value="Unplaced"/>
</dbReference>
<dbReference type="Gene3D" id="2.60.40.4100">
    <property type="entry name" value="Zona pellucida, ZP-C domain"/>
    <property type="match status" value="1"/>
</dbReference>
<evidence type="ECO:0000256" key="4">
    <source>
        <dbReference type="SAM" id="Phobius"/>
    </source>
</evidence>
<evidence type="ECO:0000259" key="6">
    <source>
        <dbReference type="Pfam" id="PF00100"/>
    </source>
</evidence>
<keyword evidence="4" id="KW-0472">Membrane</keyword>
<sequence>MQEKFPLLVLLATALLELSGGAEWQQQRRRSSSGLPQPCPSAGTPQDSPQLTALSSPAAIKHSELPSPKASPVTPALGFHPPRREMPTGLHTPSTSSSPPGSGSQLQGASAPPVPQGALAGMLQVSTGRRSKPGSAALSPEPLALLPSSPLLSFVLQSTEGRICLQPMQDSPLPPGFPSSSLGGLLSIQQILAAPNSSVLDLAHSHLSPSSLVLVRPVFVLLPRDRAQGLSPPQGDHRMAPLATSVGTTVSSQGTPVNTSASYPTGKSVGPGPALSTVPRQQGGRAAVNSEPVPATPVPTAPSPAVPSAPGHVLEPRKNVSQPLEEMFHSQENLSHPLDKVSHLLENVSHPLEEMSHPLEMSHPQKNVYQPLEMFHPLEEMFHALEVSHPLENISHSLENMSHPLEEIFHPQENVSHPLEVSHHLENISHPLEEMFYALEVSHPLENVSHHVEEMFHPLEETFHPLDKEEEGWTREVTDGAAEALGTAVTPEPGALRSEWHQNRGLRSDVTALDGLAIVSDSCGVGNHSVRLSLSPAAAAEPRSEQPHDTFVALVALQSDSSRALLQLHSCCVTPSASPGAAGAHCCLFRRLPLECRHIQLLEGGSSRATSFSIQLFQMLNHSVAYLHCELRVCLPGQPGCEQDCLESVEPLAQPSDRTSHGNLHRLVSLGPVWRMNNRFLYKPEEGAAPATLLPVLLGALAGCAVLGTALMGLWLHQRQRAKPSRHPLPGELPGL</sequence>
<dbReference type="Gene3D" id="1.20.1480.30">
    <property type="entry name" value="Designed four-helix bundle protein"/>
    <property type="match status" value="1"/>
</dbReference>
<proteinExistence type="predicted"/>
<dbReference type="RefSeq" id="XP_030918246.1">
    <property type="nucleotide sequence ID" value="XM_031062386.1"/>
</dbReference>
<feature type="signal peptide" evidence="5">
    <location>
        <begin position="1"/>
        <end position="21"/>
    </location>
</feature>
<feature type="transmembrane region" description="Helical" evidence="4">
    <location>
        <begin position="693"/>
        <end position="716"/>
    </location>
</feature>
<organism evidence="7 8">
    <name type="scientific">Geospiza fortis</name>
    <name type="common">Medium ground-finch</name>
    <dbReference type="NCBI Taxonomy" id="48883"/>
    <lineage>
        <taxon>Eukaryota</taxon>
        <taxon>Metazoa</taxon>
        <taxon>Chordata</taxon>
        <taxon>Craniata</taxon>
        <taxon>Vertebrata</taxon>
        <taxon>Euteleostomi</taxon>
        <taxon>Archelosauria</taxon>
        <taxon>Archosauria</taxon>
        <taxon>Dinosauria</taxon>
        <taxon>Saurischia</taxon>
        <taxon>Theropoda</taxon>
        <taxon>Coelurosauria</taxon>
        <taxon>Aves</taxon>
        <taxon>Neognathae</taxon>
        <taxon>Neoaves</taxon>
        <taxon>Telluraves</taxon>
        <taxon>Australaves</taxon>
        <taxon>Passeriformes</taxon>
        <taxon>Thraupidae</taxon>
        <taxon>Geospiza</taxon>
    </lineage>
</organism>
<keyword evidence="7" id="KW-1185">Reference proteome</keyword>
<evidence type="ECO:0000313" key="8">
    <source>
        <dbReference type="RefSeq" id="XP_030918246.1"/>
    </source>
</evidence>
<feature type="domain" description="ZP-C" evidence="6">
    <location>
        <begin position="551"/>
        <end position="642"/>
    </location>
</feature>
<keyword evidence="4" id="KW-1133">Transmembrane helix</keyword>
<feature type="compositionally biased region" description="Low complexity" evidence="3">
    <location>
        <begin position="87"/>
        <end position="111"/>
    </location>
</feature>
<dbReference type="PANTHER" id="PTHR14002:SF1">
    <property type="entry name" value="ENDOGLIN"/>
    <property type="match status" value="1"/>
</dbReference>
<feature type="chain" id="PRO_5035465104" evidence="5">
    <location>
        <begin position="22"/>
        <end position="736"/>
    </location>
</feature>
<name>A0A8N5I2K9_GEOFO</name>
<feature type="compositionally biased region" description="Pro residues" evidence="3">
    <location>
        <begin position="294"/>
        <end position="307"/>
    </location>
</feature>
<feature type="region of interest" description="Disordered" evidence="3">
    <location>
        <begin position="247"/>
        <end position="312"/>
    </location>
</feature>
<dbReference type="AlphaFoldDB" id="A0A8N5I2K9"/>
<feature type="compositionally biased region" description="Polar residues" evidence="3">
    <location>
        <begin position="256"/>
        <end position="265"/>
    </location>
</feature>
<evidence type="ECO:0000256" key="1">
    <source>
        <dbReference type="ARBA" id="ARBA00022729"/>
    </source>
</evidence>
<gene>
    <name evidence="8" type="primary">LOC115948614</name>
</gene>
<dbReference type="Pfam" id="PF00100">
    <property type="entry name" value="Zona_pellucida"/>
    <property type="match status" value="1"/>
</dbReference>
<evidence type="ECO:0000313" key="7">
    <source>
        <dbReference type="Proteomes" id="UP000504602"/>
    </source>
</evidence>
<dbReference type="OrthoDB" id="9987373at2759"/>
<evidence type="ECO:0000256" key="5">
    <source>
        <dbReference type="SAM" id="SignalP"/>
    </source>
</evidence>
<keyword evidence="2" id="KW-1015">Disulfide bond</keyword>
<dbReference type="PANTHER" id="PTHR14002">
    <property type="entry name" value="ENDOGLIN/TGF-BETA RECEPTOR TYPE III"/>
    <property type="match status" value="1"/>
</dbReference>
<dbReference type="GeneID" id="115948614"/>
<feature type="compositionally biased region" description="Polar residues" evidence="3">
    <location>
        <begin position="43"/>
        <end position="55"/>
    </location>
</feature>
<dbReference type="InterPro" id="IPR042235">
    <property type="entry name" value="ZP-C_dom"/>
</dbReference>
<evidence type="ECO:0000256" key="2">
    <source>
        <dbReference type="ARBA" id="ARBA00023157"/>
    </source>
</evidence>
<keyword evidence="1 5" id="KW-0732">Signal</keyword>
<dbReference type="InterPro" id="IPR055355">
    <property type="entry name" value="ZP-C"/>
</dbReference>
<reference evidence="8" key="1">
    <citation type="submission" date="2025-08" db="UniProtKB">
        <authorList>
            <consortium name="RefSeq"/>
        </authorList>
    </citation>
    <scope>IDENTIFICATION</scope>
</reference>
<accession>A0A8N5I2K9</accession>
<feature type="region of interest" description="Disordered" evidence="3">
    <location>
        <begin position="21"/>
        <end position="117"/>
    </location>
</feature>